<name>A0ABP8EK35_9MICO</name>
<protein>
    <recommendedName>
        <fullName evidence="3">PIN domain-containing protein</fullName>
    </recommendedName>
</protein>
<evidence type="ECO:0000313" key="2">
    <source>
        <dbReference type="Proteomes" id="UP001501586"/>
    </source>
</evidence>
<gene>
    <name evidence="1" type="ORF">GCM10022261_18340</name>
</gene>
<dbReference type="EMBL" id="BAABAZ010000006">
    <property type="protein sequence ID" value="GAA4284303.1"/>
    <property type="molecule type" value="Genomic_DNA"/>
</dbReference>
<dbReference type="RefSeq" id="WP_236866029.1">
    <property type="nucleotide sequence ID" value="NZ_BAABAZ010000006.1"/>
</dbReference>
<reference evidence="2" key="1">
    <citation type="journal article" date="2019" name="Int. J. Syst. Evol. Microbiol.">
        <title>The Global Catalogue of Microorganisms (GCM) 10K type strain sequencing project: providing services to taxonomists for standard genome sequencing and annotation.</title>
        <authorList>
            <consortium name="The Broad Institute Genomics Platform"/>
            <consortium name="The Broad Institute Genome Sequencing Center for Infectious Disease"/>
            <person name="Wu L."/>
            <person name="Ma J."/>
        </authorList>
    </citation>
    <scope>NUCLEOTIDE SEQUENCE [LARGE SCALE GENOMIC DNA]</scope>
    <source>
        <strain evidence="2">JCM 17458</strain>
    </source>
</reference>
<evidence type="ECO:0000313" key="1">
    <source>
        <dbReference type="EMBL" id="GAA4284303.1"/>
    </source>
</evidence>
<comment type="caution">
    <text evidence="1">The sequence shown here is derived from an EMBL/GenBank/DDBJ whole genome shotgun (WGS) entry which is preliminary data.</text>
</comment>
<keyword evidence="2" id="KW-1185">Reference proteome</keyword>
<proteinExistence type="predicted"/>
<dbReference type="Proteomes" id="UP001501586">
    <property type="component" value="Unassembled WGS sequence"/>
</dbReference>
<evidence type="ECO:0008006" key="3">
    <source>
        <dbReference type="Google" id="ProtNLM"/>
    </source>
</evidence>
<accession>A0ABP8EK35</accession>
<sequence>MSTPLRALVDTSVLLSDPLREWMLRLVERVHAGAAGNAVPAGSDSGGCAPVPAAAPVALEWTKDIQREFWAGLKHRHPEWSTGQRRVAERAWLRTCSPQPISGYQRIIRAHVRDAEDAHLDSAAEHAGVDLLVTDDTRAFRPTVQSSYRIASADEFLCLLADLLTVQLVTAEVSCEDPETQARLLRSSGAVRFAERVHRQQ</sequence>
<organism evidence="1 2">
    <name type="scientific">Brevibacterium daeguense</name>
    <dbReference type="NCBI Taxonomy" id="909936"/>
    <lineage>
        <taxon>Bacteria</taxon>
        <taxon>Bacillati</taxon>
        <taxon>Actinomycetota</taxon>
        <taxon>Actinomycetes</taxon>
        <taxon>Micrococcales</taxon>
        <taxon>Brevibacteriaceae</taxon>
        <taxon>Brevibacterium</taxon>
    </lineage>
</organism>